<dbReference type="RefSeq" id="WP_282862943.1">
    <property type="nucleotide sequence ID" value="NZ_CP118848.1"/>
</dbReference>
<sequence length="316" mass="38069">MQEIIMKTLSMKHELKTNKSIYNILIGKKSHQTYFDATIEHLKLYYGCLPNLKYHHFESIIENGSYSQYKPIKANTFYEQAYQTIQTILLVIQMVSHKKHDHSFYQPIINDKSIQFKAKELYIFIKNDKFDLFINEIYELLEEIENEFNTVYVHYLLTGFGETPYTIEQISLLEHIPVLELKSQLIQEFQYIQKCLENSEKYPILSKIKFEANLNYQTLTTFQLLNQTTNIERLAELKNVKTHTIHDHIIEMYIKGYLIDKSLYIDDETYVNFIEVFEEKPNQNLKYYYEKLENLSYFEIKLMYVIYAMEEIYVKR</sequence>
<proteinExistence type="predicted"/>
<dbReference type="InterPro" id="IPR029491">
    <property type="entry name" value="Helicase_HTH"/>
</dbReference>
<accession>A0AAX3W9Y1</accession>
<protein>
    <submittedName>
        <fullName evidence="2">Helix-turn-helix domain-containing protein</fullName>
    </submittedName>
</protein>
<dbReference type="Pfam" id="PF14493">
    <property type="entry name" value="HTH_40"/>
    <property type="match status" value="1"/>
</dbReference>
<dbReference type="EMBL" id="CP118848">
    <property type="protein sequence ID" value="WHI61476.1"/>
    <property type="molecule type" value="Genomic_DNA"/>
</dbReference>
<evidence type="ECO:0000313" key="3">
    <source>
        <dbReference type="Proteomes" id="UP001223261"/>
    </source>
</evidence>
<dbReference type="Proteomes" id="UP001223261">
    <property type="component" value="Chromosome"/>
</dbReference>
<evidence type="ECO:0000259" key="1">
    <source>
        <dbReference type="Pfam" id="PF14493"/>
    </source>
</evidence>
<gene>
    <name evidence="2" type="ORF">PYH69_07565</name>
</gene>
<reference evidence="2" key="1">
    <citation type="journal article" date="2023" name="Antibiotics">
        <title>Prevalence and Molecular Characterization of Methicillin-Resistant Staphylococci (MRS) and Mammaliicocci (MRM) in Dromedary Camels from Algeria: First Detection of SCCmec-mecC Hybrid in Methicillin-Resistant Mammaliicoccus lentus.</title>
        <authorList>
            <person name="Belhout C."/>
            <person name="Boyen F."/>
            <person name="Vereecke N."/>
            <person name="Theuns S."/>
            <person name="Taibi N."/>
            <person name="Stegger M."/>
            <person name="de la Fe-Rodriguez P.Y."/>
            <person name="Bouayad L."/>
            <person name="Elgroud R."/>
            <person name="Butaye P."/>
        </authorList>
    </citation>
    <scope>NUCLEOTIDE SEQUENCE</scope>
    <source>
        <strain evidence="2">7048</strain>
    </source>
</reference>
<evidence type="ECO:0000313" key="2">
    <source>
        <dbReference type="EMBL" id="WHI61476.1"/>
    </source>
</evidence>
<organism evidence="2 3">
    <name type="scientific">Mammaliicoccus lentus</name>
    <name type="common">Staphylococcus lentus</name>
    <dbReference type="NCBI Taxonomy" id="42858"/>
    <lineage>
        <taxon>Bacteria</taxon>
        <taxon>Bacillati</taxon>
        <taxon>Bacillota</taxon>
        <taxon>Bacilli</taxon>
        <taxon>Bacillales</taxon>
        <taxon>Staphylococcaceae</taxon>
        <taxon>Mammaliicoccus</taxon>
    </lineage>
</organism>
<name>A0AAX3W9Y1_MAMLE</name>
<dbReference type="AlphaFoldDB" id="A0AAX3W9Y1"/>
<feature type="domain" description="Helicase Helix-turn-helix" evidence="1">
    <location>
        <begin position="219"/>
        <end position="303"/>
    </location>
</feature>